<dbReference type="AlphaFoldDB" id="A0A852ZK79"/>
<comment type="caution">
    <text evidence="1">The sequence shown here is derived from an EMBL/GenBank/DDBJ whole genome shotgun (WGS) entry which is preliminary data.</text>
</comment>
<evidence type="ECO:0000313" key="1">
    <source>
        <dbReference type="EMBL" id="NYH93467.1"/>
    </source>
</evidence>
<reference evidence="1 2" key="1">
    <citation type="submission" date="2020-07" db="EMBL/GenBank/DDBJ databases">
        <title>Sequencing the genomes of 1000 actinobacteria strains.</title>
        <authorList>
            <person name="Klenk H.-P."/>
        </authorList>
    </citation>
    <scope>NUCLEOTIDE SEQUENCE [LARGE SCALE GENOMIC DNA]</scope>
    <source>
        <strain evidence="1 2">DSM 18448</strain>
    </source>
</reference>
<gene>
    <name evidence="1" type="ORF">F4554_006105</name>
</gene>
<sequence>MDDAFEAGGAKPSTASFYAGLAKLDSFPSAYGVPLNFTYGRTGATQVWDLRGDSSCRCLRATGGPYRVAD</sequence>
<proteinExistence type="predicted"/>
<dbReference type="EMBL" id="JACBZH010000001">
    <property type="protein sequence ID" value="NYH93467.1"/>
    <property type="molecule type" value="Genomic_DNA"/>
</dbReference>
<accession>A0A852ZK79</accession>
<name>A0A852ZK79_9ACTN</name>
<organism evidence="1 2">
    <name type="scientific">Actinopolymorpha rutila</name>
    <dbReference type="NCBI Taxonomy" id="446787"/>
    <lineage>
        <taxon>Bacteria</taxon>
        <taxon>Bacillati</taxon>
        <taxon>Actinomycetota</taxon>
        <taxon>Actinomycetes</taxon>
        <taxon>Propionibacteriales</taxon>
        <taxon>Actinopolymorphaceae</taxon>
        <taxon>Actinopolymorpha</taxon>
    </lineage>
</organism>
<protein>
    <submittedName>
        <fullName evidence="1">Uncharacterized protein</fullName>
    </submittedName>
</protein>
<dbReference type="RefSeq" id="WP_179790988.1">
    <property type="nucleotide sequence ID" value="NZ_BAAARR010000045.1"/>
</dbReference>
<dbReference type="Proteomes" id="UP000579605">
    <property type="component" value="Unassembled WGS sequence"/>
</dbReference>
<keyword evidence="2" id="KW-1185">Reference proteome</keyword>
<evidence type="ECO:0000313" key="2">
    <source>
        <dbReference type="Proteomes" id="UP000579605"/>
    </source>
</evidence>